<feature type="region of interest" description="Disordered" evidence="9">
    <location>
        <begin position="526"/>
        <end position="600"/>
    </location>
</feature>
<evidence type="ECO:0000256" key="3">
    <source>
        <dbReference type="ARBA" id="ARBA00022553"/>
    </source>
</evidence>
<feature type="coiled-coil region" evidence="8">
    <location>
        <begin position="367"/>
        <end position="408"/>
    </location>
</feature>
<comment type="catalytic activity">
    <reaction evidence="1">
        <text>ATP + protein L-histidine = ADP + protein N-phospho-L-histidine.</text>
        <dbReference type="EC" id="2.7.13.3"/>
    </reaction>
</comment>
<feature type="compositionally biased region" description="Low complexity" evidence="9">
    <location>
        <begin position="1"/>
        <end position="14"/>
    </location>
</feature>
<dbReference type="CDD" id="cd06225">
    <property type="entry name" value="HAMP"/>
    <property type="match status" value="1"/>
</dbReference>
<dbReference type="Gene3D" id="6.10.250.1910">
    <property type="match status" value="1"/>
</dbReference>
<dbReference type="SUPFAM" id="SSF47384">
    <property type="entry name" value="Homodimeric domain of signal transducing histidine kinase"/>
    <property type="match status" value="1"/>
</dbReference>
<keyword evidence="10" id="KW-1133">Transmembrane helix</keyword>
<dbReference type="Pfam" id="PF00512">
    <property type="entry name" value="HisKA"/>
    <property type="match status" value="1"/>
</dbReference>
<evidence type="ECO:0000256" key="7">
    <source>
        <dbReference type="ARBA" id="ARBA00023224"/>
    </source>
</evidence>
<keyword evidence="14" id="KW-1185">Reference proteome</keyword>
<dbReference type="InterPro" id="IPR004358">
    <property type="entry name" value="Sig_transdc_His_kin-like_C"/>
</dbReference>
<evidence type="ECO:0000256" key="2">
    <source>
        <dbReference type="ARBA" id="ARBA00012438"/>
    </source>
</evidence>
<dbReference type="PROSITE" id="PS50109">
    <property type="entry name" value="HIS_KIN"/>
    <property type="match status" value="1"/>
</dbReference>
<dbReference type="SMART" id="SM00304">
    <property type="entry name" value="HAMP"/>
    <property type="match status" value="1"/>
</dbReference>
<dbReference type="InterPro" id="IPR003660">
    <property type="entry name" value="HAMP_dom"/>
</dbReference>
<evidence type="ECO:0000256" key="8">
    <source>
        <dbReference type="SAM" id="Coils"/>
    </source>
</evidence>
<feature type="transmembrane region" description="Helical" evidence="10">
    <location>
        <begin position="307"/>
        <end position="330"/>
    </location>
</feature>
<feature type="domain" description="HAMP" evidence="12">
    <location>
        <begin position="327"/>
        <end position="379"/>
    </location>
</feature>
<dbReference type="Gene3D" id="3.30.565.10">
    <property type="entry name" value="Histidine kinase-like ATPase, C-terminal domain"/>
    <property type="match status" value="1"/>
</dbReference>
<keyword evidence="8" id="KW-0175">Coiled coil</keyword>
<feature type="transmembrane region" description="Helical" evidence="10">
    <location>
        <begin position="39"/>
        <end position="63"/>
    </location>
</feature>
<dbReference type="PRINTS" id="PR00344">
    <property type="entry name" value="BCTRLSENSOR"/>
</dbReference>
<reference evidence="13 14" key="1">
    <citation type="submission" date="2020-12" db="EMBL/GenBank/DDBJ databases">
        <title>Halosimplex halophilum sp. nov. and Halosimplex salinum sp. nov., two new members of the genus Halosimplex.</title>
        <authorList>
            <person name="Cui H.L."/>
        </authorList>
    </citation>
    <scope>NUCLEOTIDE SEQUENCE [LARGE SCALE GENOMIC DNA]</scope>
    <source>
        <strain evidence="13 14">YGH94</strain>
    </source>
</reference>
<evidence type="ECO:0000256" key="4">
    <source>
        <dbReference type="ARBA" id="ARBA00022679"/>
    </source>
</evidence>
<keyword evidence="6" id="KW-0902">Two-component regulatory system</keyword>
<dbReference type="GeneID" id="60588732"/>
<evidence type="ECO:0000313" key="14">
    <source>
        <dbReference type="Proteomes" id="UP000595001"/>
    </source>
</evidence>
<organism evidence="13 14">
    <name type="scientific">Halosimplex litoreum</name>
    <dbReference type="NCBI Taxonomy" id="1198301"/>
    <lineage>
        <taxon>Archaea</taxon>
        <taxon>Methanobacteriati</taxon>
        <taxon>Methanobacteriota</taxon>
        <taxon>Stenosarchaea group</taxon>
        <taxon>Halobacteria</taxon>
        <taxon>Halobacteriales</taxon>
        <taxon>Haloarculaceae</taxon>
        <taxon>Halosimplex</taxon>
    </lineage>
</organism>
<keyword evidence="5 13" id="KW-0418">Kinase</keyword>
<dbReference type="InterPro" id="IPR036097">
    <property type="entry name" value="HisK_dim/P_sf"/>
</dbReference>
<evidence type="ECO:0000259" key="12">
    <source>
        <dbReference type="PROSITE" id="PS50885"/>
    </source>
</evidence>
<dbReference type="Proteomes" id="UP000595001">
    <property type="component" value="Chromosome"/>
</dbReference>
<dbReference type="SMART" id="SM00388">
    <property type="entry name" value="HisKA"/>
    <property type="match status" value="1"/>
</dbReference>
<dbReference type="PANTHER" id="PTHR43711">
    <property type="entry name" value="TWO-COMPONENT HISTIDINE KINASE"/>
    <property type="match status" value="1"/>
</dbReference>
<evidence type="ECO:0000256" key="10">
    <source>
        <dbReference type="SAM" id="Phobius"/>
    </source>
</evidence>
<gene>
    <name evidence="13" type="ORF">I7X12_09525</name>
</gene>
<dbReference type="SUPFAM" id="SSF158472">
    <property type="entry name" value="HAMP domain-like"/>
    <property type="match status" value="1"/>
</dbReference>
<keyword evidence="3" id="KW-0597">Phosphoprotein</keyword>
<evidence type="ECO:0000256" key="6">
    <source>
        <dbReference type="ARBA" id="ARBA00023012"/>
    </source>
</evidence>
<dbReference type="Pfam" id="PF02518">
    <property type="entry name" value="HATPase_c"/>
    <property type="match status" value="1"/>
</dbReference>
<dbReference type="EMBL" id="CP065856">
    <property type="protein sequence ID" value="QPV64818.1"/>
    <property type="molecule type" value="Genomic_DNA"/>
</dbReference>
<proteinExistence type="predicted"/>
<evidence type="ECO:0000256" key="1">
    <source>
        <dbReference type="ARBA" id="ARBA00000085"/>
    </source>
</evidence>
<protein>
    <recommendedName>
        <fullName evidence="2">histidine kinase</fullName>
        <ecNumber evidence="2">2.7.13.3</ecNumber>
    </recommendedName>
</protein>
<evidence type="ECO:0000259" key="11">
    <source>
        <dbReference type="PROSITE" id="PS50109"/>
    </source>
</evidence>
<keyword evidence="4" id="KW-0808">Transferase</keyword>
<accession>A0A7U3WB23</accession>
<dbReference type="InterPro" id="IPR003661">
    <property type="entry name" value="HisK_dim/P_dom"/>
</dbReference>
<dbReference type="PANTHER" id="PTHR43711:SF1">
    <property type="entry name" value="HISTIDINE KINASE 1"/>
    <property type="match status" value="1"/>
</dbReference>
<dbReference type="OrthoDB" id="8127at2157"/>
<dbReference type="CDD" id="cd00082">
    <property type="entry name" value="HisKA"/>
    <property type="match status" value="1"/>
</dbReference>
<name>A0A7U3WB23_9EURY</name>
<dbReference type="GO" id="GO:0016020">
    <property type="term" value="C:membrane"/>
    <property type="evidence" value="ECO:0007669"/>
    <property type="project" value="InterPro"/>
</dbReference>
<dbReference type="CDD" id="cd00075">
    <property type="entry name" value="HATPase"/>
    <property type="match status" value="1"/>
</dbReference>
<dbReference type="SMART" id="SM00387">
    <property type="entry name" value="HATPase_c"/>
    <property type="match status" value="1"/>
</dbReference>
<evidence type="ECO:0000256" key="5">
    <source>
        <dbReference type="ARBA" id="ARBA00022777"/>
    </source>
</evidence>
<dbReference type="RefSeq" id="WP_198063578.1">
    <property type="nucleotide sequence ID" value="NZ_CP065856.1"/>
</dbReference>
<dbReference type="InterPro" id="IPR050736">
    <property type="entry name" value="Sensor_HK_Regulatory"/>
</dbReference>
<feature type="region of interest" description="Disordered" evidence="9">
    <location>
        <begin position="1"/>
        <end position="20"/>
    </location>
</feature>
<dbReference type="GO" id="GO:0000155">
    <property type="term" value="F:phosphorelay sensor kinase activity"/>
    <property type="evidence" value="ECO:0007669"/>
    <property type="project" value="InterPro"/>
</dbReference>
<dbReference type="KEGG" id="hlt:I7X12_09525"/>
<dbReference type="AlphaFoldDB" id="A0A7U3WB23"/>
<dbReference type="EC" id="2.7.13.3" evidence="2"/>
<evidence type="ECO:0000313" key="13">
    <source>
        <dbReference type="EMBL" id="QPV64818.1"/>
    </source>
</evidence>
<evidence type="ECO:0000256" key="9">
    <source>
        <dbReference type="SAM" id="MobiDB-lite"/>
    </source>
</evidence>
<keyword evidence="10" id="KW-0812">Transmembrane</keyword>
<keyword evidence="10" id="KW-0472">Membrane</keyword>
<dbReference type="InterPro" id="IPR003594">
    <property type="entry name" value="HATPase_dom"/>
</dbReference>
<feature type="domain" description="Histidine kinase" evidence="11">
    <location>
        <begin position="408"/>
        <end position="680"/>
    </location>
</feature>
<dbReference type="InterPro" id="IPR005467">
    <property type="entry name" value="His_kinase_dom"/>
</dbReference>
<keyword evidence="7" id="KW-0807">Transducer</keyword>
<dbReference type="Pfam" id="PF00672">
    <property type="entry name" value="HAMP"/>
    <property type="match status" value="1"/>
</dbReference>
<dbReference type="Gene3D" id="1.10.287.130">
    <property type="match status" value="1"/>
</dbReference>
<dbReference type="SUPFAM" id="SSF55874">
    <property type="entry name" value="ATPase domain of HSP90 chaperone/DNA topoisomerase II/histidine kinase"/>
    <property type="match status" value="1"/>
</dbReference>
<dbReference type="PROSITE" id="PS50885">
    <property type="entry name" value="HAMP"/>
    <property type="match status" value="1"/>
</dbReference>
<sequence>MDGSNAAGSDANGAETGDRAGSVRGVAGRLVPGPVRRSYALKFAVAMAVVILLVTAVGVGSYVQIRGIIDDDAENTLRSTATVQADSVGEWLAGMRAQVRGFSGSNVYATENPERIGETLEASQVQASADVAGIHYVGADGTILASTVADLEGSAVDARRPDWAGPIAVARNASGDEFRVGVSNRAYESNGRLLMAFAGRVRVGEGVLVVVGDVRADFEQLHRTRSIVRTQLLNPEGQNVFASRQTAPSPLAETAAFERAVAGEPASRERASDVLAFAPVPDTPWVVVTEAPKSQLYQASETVGRNVVVLVAASITTLAVVGFVLGRGTVVPLLRLRRRAEAMADGDLDVDLSTTREDEIGRLFVAFDDMREALRSQIREAETARERAERSRAELERQNERLDQFASTVSHDLRNPLNVASGHLQLIDRKVDDVGEDAAEALDAHVEKIDSAHLRMEEIISDVLALARQGQDIEETQSVDLATVARDAWATVDSGSATLTVPESRTIAADPDRLRQAFENLFRNSVEHGSTSSRPGADDAVEHGSTSPRSQAPEDTVEHGSTSSRPGADDAVEHGSTSPRSQAPEDTVEHGSSGDDADGDALTVTVELTDTGFAVADDGTGIPPETVDDVFEYGHTTDEDGTGFGLAIVDTVVEAHGWTVTVDRDYDEGARFVVSDAFDDDVDTDDREP</sequence>
<dbReference type="InterPro" id="IPR036890">
    <property type="entry name" value="HATPase_C_sf"/>
</dbReference>